<feature type="coiled-coil region" evidence="2">
    <location>
        <begin position="114"/>
        <end position="215"/>
    </location>
</feature>
<feature type="non-terminal residue" evidence="5">
    <location>
        <position position="503"/>
    </location>
</feature>
<comment type="caution">
    <text evidence="5">The sequence shown here is derived from an EMBL/GenBank/DDBJ whole genome shotgun (WGS) entry which is preliminary data.</text>
</comment>
<dbReference type="PANTHER" id="PTHR21683:SF3">
    <property type="entry name" value="CILIA AND FLAGELLA ASSOCIATED PROTEIN 100"/>
    <property type="match status" value="1"/>
</dbReference>
<protein>
    <submittedName>
        <fullName evidence="5">CP100 protein</fullName>
    </submittedName>
</protein>
<evidence type="ECO:0000256" key="3">
    <source>
        <dbReference type="SAM" id="MobiDB-lite"/>
    </source>
</evidence>
<feature type="compositionally biased region" description="Basic and acidic residues" evidence="3">
    <location>
        <begin position="222"/>
        <end position="240"/>
    </location>
</feature>
<dbReference type="InterPro" id="IPR025252">
    <property type="entry name" value="DUF4200"/>
</dbReference>
<evidence type="ECO:0000256" key="1">
    <source>
        <dbReference type="ARBA" id="ARBA00023054"/>
    </source>
</evidence>
<evidence type="ECO:0000313" key="5">
    <source>
        <dbReference type="EMBL" id="NXN94295.1"/>
    </source>
</evidence>
<feature type="coiled-coil region" evidence="2">
    <location>
        <begin position="373"/>
        <end position="400"/>
    </location>
</feature>
<dbReference type="GO" id="GO:0005856">
    <property type="term" value="C:cytoskeleton"/>
    <property type="evidence" value="ECO:0007669"/>
    <property type="project" value="UniProtKB-ARBA"/>
</dbReference>
<dbReference type="InterPro" id="IPR051147">
    <property type="entry name" value="CFAP_domain-containing"/>
</dbReference>
<organism evidence="5 6">
    <name type="scientific">Rhinopomastus cyanomelas</name>
    <name type="common">Common scimitarbill</name>
    <dbReference type="NCBI Taxonomy" id="113115"/>
    <lineage>
        <taxon>Eukaryota</taxon>
        <taxon>Metazoa</taxon>
        <taxon>Chordata</taxon>
        <taxon>Craniata</taxon>
        <taxon>Vertebrata</taxon>
        <taxon>Euteleostomi</taxon>
        <taxon>Archelosauria</taxon>
        <taxon>Archosauria</taxon>
        <taxon>Dinosauria</taxon>
        <taxon>Saurischia</taxon>
        <taxon>Theropoda</taxon>
        <taxon>Coelurosauria</taxon>
        <taxon>Aves</taxon>
        <taxon>Neognathae</taxon>
        <taxon>Neoaves</taxon>
        <taxon>Telluraves</taxon>
        <taxon>Coraciimorphae</taxon>
        <taxon>Bucerotiformes</taxon>
        <taxon>Rhinopomastidae</taxon>
        <taxon>Rhinopomastus</taxon>
    </lineage>
</organism>
<keyword evidence="1 2" id="KW-0175">Coiled coil</keyword>
<dbReference type="AlphaFoldDB" id="A0A7L1N4D2"/>
<sequence length="503" mass="59231">NPFTINPDTKIFSMRYKERQKAKAEREKMKTMKIHEKTTYSTKMKAQSKWFRKAMRQEEEEDAKRQAGSEERLETLQKMLSQNLAIKCDYPQKRQTRQEYKHAIREAFLLEYAMAVKREKIQRIKDIIEHEERELEKATQQLEKDASMFYEYLKKKQEKIVQVLTDARKATEAHTKKKRELEAINSQIENLKSDIAELKNTLQEYKTRKDFLYEQLPKEWQEKHGEKHKQDLRTLSKANEESASPPTTAEPERTFSSKQQQQTTLFITLNKSSPLSCQFSNGLIHFFFFSSLEDAETEISSDEDEEPQLYFTDPQQLLSIFMEQEEKVLSLIQHSTESEQSMDNILTKCNSLGSSLFQRPDASLVFRSRDKMAAELKQQVDALKSSIAKEEAKAADLRRKVLALSPGEDEEDDQDRMIKSLHNKVQEVYSQCTGDSETNLQTEQMLTVIERHVYKLLDNLEKIPPAKLEQILGVKKKEQWVRKKRRQEKQQQEERLKRALDRS</sequence>
<feature type="compositionally biased region" description="Basic and acidic residues" evidence="3">
    <location>
        <begin position="488"/>
        <end position="503"/>
    </location>
</feature>
<keyword evidence="6" id="KW-1185">Reference proteome</keyword>
<evidence type="ECO:0000313" key="6">
    <source>
        <dbReference type="Proteomes" id="UP000565785"/>
    </source>
</evidence>
<reference evidence="5 6" key="1">
    <citation type="submission" date="2019-09" db="EMBL/GenBank/DDBJ databases">
        <title>Bird 10,000 Genomes (B10K) Project - Family phase.</title>
        <authorList>
            <person name="Zhang G."/>
        </authorList>
    </citation>
    <scope>NUCLEOTIDE SEQUENCE [LARGE SCALE GENOMIC DNA]</scope>
    <source>
        <strain evidence="5">B10K-DU-002-35</strain>
        <tissue evidence="5">Muscle</tissue>
    </source>
</reference>
<proteinExistence type="predicted"/>
<feature type="non-terminal residue" evidence="5">
    <location>
        <position position="1"/>
    </location>
</feature>
<dbReference type="Pfam" id="PF13863">
    <property type="entry name" value="DUF4200"/>
    <property type="match status" value="1"/>
</dbReference>
<dbReference type="EMBL" id="VXBP01002557">
    <property type="protein sequence ID" value="NXN94295.1"/>
    <property type="molecule type" value="Genomic_DNA"/>
</dbReference>
<gene>
    <name evidence="5" type="primary">Cfap100</name>
    <name evidence="5" type="ORF">RHICYA_R13482</name>
</gene>
<feature type="region of interest" description="Disordered" evidence="3">
    <location>
        <begin position="482"/>
        <end position="503"/>
    </location>
</feature>
<name>A0A7L1N4D2_RHICY</name>
<feature type="domain" description="DUF4200" evidence="4">
    <location>
        <begin position="105"/>
        <end position="217"/>
    </location>
</feature>
<dbReference type="Proteomes" id="UP000565785">
    <property type="component" value="Unassembled WGS sequence"/>
</dbReference>
<evidence type="ECO:0000256" key="2">
    <source>
        <dbReference type="SAM" id="Coils"/>
    </source>
</evidence>
<evidence type="ECO:0000259" key="4">
    <source>
        <dbReference type="Pfam" id="PF13863"/>
    </source>
</evidence>
<accession>A0A7L1N4D2</accession>
<dbReference type="OrthoDB" id="10264063at2759"/>
<feature type="region of interest" description="Disordered" evidence="3">
    <location>
        <begin position="222"/>
        <end position="257"/>
    </location>
</feature>
<dbReference type="PANTHER" id="PTHR21683">
    <property type="entry name" value="COILED-COIL DOMAIN-CONTAINING PROTEIN 42 LIKE-2-LIKE-RELATED"/>
    <property type="match status" value="1"/>
</dbReference>